<evidence type="ECO:0000313" key="1">
    <source>
        <dbReference type="EMBL" id="ASC69759.1"/>
    </source>
</evidence>
<keyword evidence="2" id="KW-1185">Reference proteome</keyword>
<proteinExistence type="predicted"/>
<dbReference type="AlphaFoldDB" id="A0A1Z3HHG6"/>
<accession>A0A1Z3HHG6</accession>
<reference evidence="1 2" key="1">
    <citation type="journal article" date="2016" name="Biochim. Biophys. Acta">
        <title>Characterization of red-shifted phycobilisomes isolated from the chlorophyll f-containing cyanobacterium Halomicronema hongdechloris.</title>
        <authorList>
            <person name="Li Y."/>
            <person name="Lin Y."/>
            <person name="Garvey C.J."/>
            <person name="Birch D."/>
            <person name="Corkery R.W."/>
            <person name="Loughlin P.C."/>
            <person name="Scheer H."/>
            <person name="Willows R.D."/>
            <person name="Chen M."/>
        </authorList>
    </citation>
    <scope>NUCLEOTIDE SEQUENCE [LARGE SCALE GENOMIC DNA]</scope>
    <source>
        <strain evidence="1 2">C2206</strain>
    </source>
</reference>
<protein>
    <recommendedName>
        <fullName evidence="3">PIN domain-containing protein</fullName>
    </recommendedName>
</protein>
<dbReference type="OrthoDB" id="426765at2"/>
<dbReference type="EMBL" id="CP021983">
    <property type="protein sequence ID" value="ASC69759.1"/>
    <property type="molecule type" value="Genomic_DNA"/>
</dbReference>
<evidence type="ECO:0008006" key="3">
    <source>
        <dbReference type="Google" id="ProtNLM"/>
    </source>
</evidence>
<dbReference type="KEGG" id="hhg:XM38_006880"/>
<sequence length="47" mass="5174">MILATAFTADANCIITGDKDLLVLQSIREVSILKPADFLAYEEAFNQ</sequence>
<dbReference type="Proteomes" id="UP000191901">
    <property type="component" value="Chromosome"/>
</dbReference>
<gene>
    <name evidence="1" type="ORF">XM38_006880</name>
</gene>
<name>A0A1Z3HHG6_9CYAN</name>
<organism evidence="1 2">
    <name type="scientific">Halomicronema hongdechloris C2206</name>
    <dbReference type="NCBI Taxonomy" id="1641165"/>
    <lineage>
        <taxon>Bacteria</taxon>
        <taxon>Bacillati</taxon>
        <taxon>Cyanobacteriota</taxon>
        <taxon>Cyanophyceae</taxon>
        <taxon>Nodosilineales</taxon>
        <taxon>Nodosilineaceae</taxon>
        <taxon>Halomicronema</taxon>
    </lineage>
</organism>
<evidence type="ECO:0000313" key="2">
    <source>
        <dbReference type="Proteomes" id="UP000191901"/>
    </source>
</evidence>